<dbReference type="Proteomes" id="UP001151760">
    <property type="component" value="Unassembled WGS sequence"/>
</dbReference>
<evidence type="ECO:0000313" key="1">
    <source>
        <dbReference type="EMBL" id="GJT26193.1"/>
    </source>
</evidence>
<organism evidence="1 2">
    <name type="scientific">Tanacetum coccineum</name>
    <dbReference type="NCBI Taxonomy" id="301880"/>
    <lineage>
        <taxon>Eukaryota</taxon>
        <taxon>Viridiplantae</taxon>
        <taxon>Streptophyta</taxon>
        <taxon>Embryophyta</taxon>
        <taxon>Tracheophyta</taxon>
        <taxon>Spermatophyta</taxon>
        <taxon>Magnoliopsida</taxon>
        <taxon>eudicotyledons</taxon>
        <taxon>Gunneridae</taxon>
        <taxon>Pentapetalae</taxon>
        <taxon>asterids</taxon>
        <taxon>campanulids</taxon>
        <taxon>Asterales</taxon>
        <taxon>Asteraceae</taxon>
        <taxon>Asteroideae</taxon>
        <taxon>Anthemideae</taxon>
        <taxon>Anthemidinae</taxon>
        <taxon>Tanacetum</taxon>
    </lineage>
</organism>
<sequence length="84" mass="9143">MNAPIGVMVQRGDDGCGGENDSAMMEMVRGADGDGGCGFGGEVMMMYRRWIDGGVWQDGVEWRWHGQWVRRILAGVPVAAPETL</sequence>
<accession>A0ABQ5CIX2</accession>
<name>A0ABQ5CIX2_9ASTR</name>
<protein>
    <submittedName>
        <fullName evidence="1">Uncharacterized protein</fullName>
    </submittedName>
</protein>
<keyword evidence="2" id="KW-1185">Reference proteome</keyword>
<dbReference type="EMBL" id="BQNB010014271">
    <property type="protein sequence ID" value="GJT26193.1"/>
    <property type="molecule type" value="Genomic_DNA"/>
</dbReference>
<reference evidence="1" key="1">
    <citation type="journal article" date="2022" name="Int. J. Mol. Sci.">
        <title>Draft Genome of Tanacetum Coccineum: Genomic Comparison of Closely Related Tanacetum-Family Plants.</title>
        <authorList>
            <person name="Yamashiro T."/>
            <person name="Shiraishi A."/>
            <person name="Nakayama K."/>
            <person name="Satake H."/>
        </authorList>
    </citation>
    <scope>NUCLEOTIDE SEQUENCE</scope>
</reference>
<reference evidence="1" key="2">
    <citation type="submission" date="2022-01" db="EMBL/GenBank/DDBJ databases">
        <authorList>
            <person name="Yamashiro T."/>
            <person name="Shiraishi A."/>
            <person name="Satake H."/>
            <person name="Nakayama K."/>
        </authorList>
    </citation>
    <scope>NUCLEOTIDE SEQUENCE</scope>
</reference>
<comment type="caution">
    <text evidence="1">The sequence shown here is derived from an EMBL/GenBank/DDBJ whole genome shotgun (WGS) entry which is preliminary data.</text>
</comment>
<gene>
    <name evidence="1" type="ORF">Tco_0906468</name>
</gene>
<proteinExistence type="predicted"/>
<evidence type="ECO:0000313" key="2">
    <source>
        <dbReference type="Proteomes" id="UP001151760"/>
    </source>
</evidence>